<name>A0ACC2WI39_9TREE</name>
<dbReference type="Proteomes" id="UP001241377">
    <property type="component" value="Unassembled WGS sequence"/>
</dbReference>
<evidence type="ECO:0000313" key="2">
    <source>
        <dbReference type="Proteomes" id="UP001241377"/>
    </source>
</evidence>
<gene>
    <name evidence="1" type="ORF">QFC19_001359</name>
</gene>
<accession>A0ACC2WI39</accession>
<proteinExistence type="predicted"/>
<dbReference type="EMBL" id="JASBWR010000010">
    <property type="protein sequence ID" value="KAJ9110850.1"/>
    <property type="molecule type" value="Genomic_DNA"/>
</dbReference>
<organism evidence="1 2">
    <name type="scientific">Naganishia cerealis</name>
    <dbReference type="NCBI Taxonomy" id="610337"/>
    <lineage>
        <taxon>Eukaryota</taxon>
        <taxon>Fungi</taxon>
        <taxon>Dikarya</taxon>
        <taxon>Basidiomycota</taxon>
        <taxon>Agaricomycotina</taxon>
        <taxon>Tremellomycetes</taxon>
        <taxon>Filobasidiales</taxon>
        <taxon>Filobasidiaceae</taxon>
        <taxon>Naganishia</taxon>
    </lineage>
</organism>
<evidence type="ECO:0000313" key="1">
    <source>
        <dbReference type="EMBL" id="KAJ9110850.1"/>
    </source>
</evidence>
<reference evidence="1" key="1">
    <citation type="submission" date="2023-04" db="EMBL/GenBank/DDBJ databases">
        <title>Draft Genome sequencing of Naganishia species isolated from polar environments using Oxford Nanopore Technology.</title>
        <authorList>
            <person name="Leo P."/>
            <person name="Venkateswaran K."/>
        </authorList>
    </citation>
    <scope>NUCLEOTIDE SEQUENCE</scope>
    <source>
        <strain evidence="1">MNA-CCFEE 5261</strain>
    </source>
</reference>
<comment type="caution">
    <text evidence="1">The sequence shown here is derived from an EMBL/GenBank/DDBJ whole genome shotgun (WGS) entry which is preliminary data.</text>
</comment>
<sequence length="112" mass="13017">MAKDDDSDDGSTDQDRPYIEPVDVIRHYWTKGNIRYCVVIDGRRQYMTADEMDDSLGGVNYALWHYWKAKRPGRRTGILSALSRKSILVCFNHWRQLQLGINLPYLPSVPKT</sequence>
<keyword evidence="2" id="KW-1185">Reference proteome</keyword>
<protein>
    <submittedName>
        <fullName evidence="1">Uncharacterized protein</fullName>
    </submittedName>
</protein>